<keyword evidence="2" id="KW-0812">Transmembrane</keyword>
<comment type="caution">
    <text evidence="3">The sequence shown here is derived from an EMBL/GenBank/DDBJ whole genome shotgun (WGS) entry which is preliminary data.</text>
</comment>
<dbReference type="Proteomes" id="UP001255601">
    <property type="component" value="Unassembled WGS sequence"/>
</dbReference>
<sequence>MVPQENKRDSTILSSVKIGSYGVIGVVSAVFMSSVAPPLFTSSSSRAVVNAPITPLTSPIGGTVTGFAGTSAGDASPFSAIIQNDRVDRSTLIGLQMQMGSLQNELDLKKSILADYRDRIADMEGDLERQRQAVLALSENALENANISMRSAKLKAETSKINLNRQLRLIDKGAVAGTQLEIENKLAEEEASTEAAIVNTARLQAILDNLKNRVYVGTENESLSNLEREIRARKADYSQIELQAASLETRKTELATLLGAEDARVARLNKAEIAADPSSVLYRTVAQVGKQVSPGDTVAEAINCQNAFVVAIFSEREAQALSVGSNVKVTIGNDRAPLTGVVTRLVPRTTERVDLDYAVPFPPTERRELYAYISPDEASRQDRSQMAKFCSVGTWVSVSLKRQWVDDAQSALAAGADRVYDGGLYLARELRPLRKDLEKVARDVVDYTATTATAAFTYAQNTVSQGYLAVSSLLAPDDREFEAANRPVRSLEPPRNS</sequence>
<evidence type="ECO:0000313" key="4">
    <source>
        <dbReference type="Proteomes" id="UP001255601"/>
    </source>
</evidence>
<evidence type="ECO:0000256" key="2">
    <source>
        <dbReference type="SAM" id="Phobius"/>
    </source>
</evidence>
<dbReference type="RefSeq" id="WP_309771212.1">
    <property type="nucleotide sequence ID" value="NZ_JAVIZC010000003.1"/>
</dbReference>
<protein>
    <submittedName>
        <fullName evidence="3">Biotin carboxyl carrier protein</fullName>
    </submittedName>
</protein>
<name>A0AAJ2ES64_9HYPH</name>
<organism evidence="3 4">
    <name type="scientific">Agrobacterium larrymoorei</name>
    <dbReference type="NCBI Taxonomy" id="160699"/>
    <lineage>
        <taxon>Bacteria</taxon>
        <taxon>Pseudomonadati</taxon>
        <taxon>Pseudomonadota</taxon>
        <taxon>Alphaproteobacteria</taxon>
        <taxon>Hyphomicrobiales</taxon>
        <taxon>Rhizobiaceae</taxon>
        <taxon>Rhizobium/Agrobacterium group</taxon>
        <taxon>Agrobacterium</taxon>
    </lineage>
</organism>
<gene>
    <name evidence="3" type="ORF">QE369_002776</name>
</gene>
<keyword evidence="1" id="KW-0175">Coiled coil</keyword>
<keyword evidence="2" id="KW-1133">Transmembrane helix</keyword>
<keyword evidence="2" id="KW-0472">Membrane</keyword>
<evidence type="ECO:0000313" key="3">
    <source>
        <dbReference type="EMBL" id="MDR6102579.1"/>
    </source>
</evidence>
<evidence type="ECO:0000256" key="1">
    <source>
        <dbReference type="SAM" id="Coils"/>
    </source>
</evidence>
<accession>A0AAJ2ES64</accession>
<feature type="transmembrane region" description="Helical" evidence="2">
    <location>
        <begin position="21"/>
        <end position="40"/>
    </location>
</feature>
<dbReference type="EMBL" id="JAVIZC010000003">
    <property type="protein sequence ID" value="MDR6102579.1"/>
    <property type="molecule type" value="Genomic_DNA"/>
</dbReference>
<feature type="coiled-coil region" evidence="1">
    <location>
        <begin position="113"/>
        <end position="140"/>
    </location>
</feature>
<reference evidence="3" key="1">
    <citation type="submission" date="2023-08" db="EMBL/GenBank/DDBJ databases">
        <title>Functional and genomic diversity of the sorghum phyllosphere microbiome.</title>
        <authorList>
            <person name="Shade A."/>
        </authorList>
    </citation>
    <scope>NUCLEOTIDE SEQUENCE</scope>
    <source>
        <strain evidence="3">SORGH_AS_0974</strain>
    </source>
</reference>
<dbReference type="AlphaFoldDB" id="A0AAJ2ES64"/>
<proteinExistence type="predicted"/>